<feature type="compositionally biased region" description="Polar residues" evidence="1">
    <location>
        <begin position="184"/>
        <end position="197"/>
    </location>
</feature>
<feature type="compositionally biased region" description="Low complexity" evidence="1">
    <location>
        <begin position="254"/>
        <end position="289"/>
    </location>
</feature>
<sequence>MKTADSQAKIDGRHARAEDDSPPAGEADDGSEEISGRSSPGGYSGDGSSSGSEPDSSSSEKKIPAQGGEDTGDHSNTTQVDRRTASATDEDIFQSRPDAQQRSVEPARRHVHGQHHQSDMGKKHKKFLNHRITEIENLYEISRLAARRAHDNNNSKDTDSVEAKAPPARRQSYPQAETKKDNQESLSSRPQNRQPSQLGEERRTRAKSHGDDDCQQANEHELYEKYNYGNTMNAYTRPFFQEGQAAPAGSRFNGSDGSGAHSSSGGFTSFFTTTKSESNGQTGSSSDQSTQKIVGHIVSNVAKAQRALLAIDSVSLHLAGNHAHASRKDKEADDLSDSSSMVVLARVKRKHDKQPASSNSDGGTGNGSSNNSRKRVRINEDALPATPNSKFDGRDTQEHQKQSNLRAESSAISSLSTSLDTSGSDSGQAKNTNGESLNTDQKQSSASDANQTTQTAKRIVTDSSGATTANGSTGSGTGSGHNEKQELKPSSTSNVRNETQECASLAYKDEPTSPSKSSPRLRDDRKTPPEELAESKLSEKKRKRRVQRREYEEGVQRQLRDSSETTSSPNESPLLPGQPVSLEDVLSFTKTARILVQAIPPFLAVHVNAAFTTLCGIQSSAAIGSPVSAVLSLPAENPPFSGSDNTDSNKDAMSSLSDSDGNRAQNEHDNGAEPQDPSARGLRIDRLIVARGYDSIHNVEIISVPLQSHSHVIEGYVIRYTEGNGKAKKKLARDTKILCRMTVSPVLSTPQPLPCESRNNHCEPKRRKIRPGPNESSLKHFLIQLERVDGPHKLHNNRTSYSDTSEEAQMNGDTKSEIYSERGGLEKRMQQPEEPQEERNSNNTNESNSPNESGSGSNADPVSTCG</sequence>
<feature type="compositionally biased region" description="Basic and acidic residues" evidence="1">
    <location>
        <begin position="199"/>
        <end position="217"/>
    </location>
</feature>
<accession>K0R3Z8</accession>
<evidence type="ECO:0000313" key="2">
    <source>
        <dbReference type="EMBL" id="EJK46299.1"/>
    </source>
</evidence>
<feature type="region of interest" description="Disordered" evidence="1">
    <location>
        <begin position="246"/>
        <end position="289"/>
    </location>
</feature>
<feature type="compositionally biased region" description="Polar residues" evidence="1">
    <location>
        <begin position="797"/>
        <end position="813"/>
    </location>
</feature>
<organism evidence="2 3">
    <name type="scientific">Thalassiosira oceanica</name>
    <name type="common">Marine diatom</name>
    <dbReference type="NCBI Taxonomy" id="159749"/>
    <lineage>
        <taxon>Eukaryota</taxon>
        <taxon>Sar</taxon>
        <taxon>Stramenopiles</taxon>
        <taxon>Ochrophyta</taxon>
        <taxon>Bacillariophyta</taxon>
        <taxon>Coscinodiscophyceae</taxon>
        <taxon>Thalassiosirophycidae</taxon>
        <taxon>Thalassiosirales</taxon>
        <taxon>Thalassiosiraceae</taxon>
        <taxon>Thalassiosira</taxon>
    </lineage>
</organism>
<feature type="region of interest" description="Disordered" evidence="1">
    <location>
        <begin position="1"/>
        <end position="128"/>
    </location>
</feature>
<feature type="compositionally biased region" description="Low complexity" evidence="1">
    <location>
        <begin position="841"/>
        <end position="858"/>
    </location>
</feature>
<feature type="compositionally biased region" description="Basic and acidic residues" evidence="1">
    <location>
        <begin position="391"/>
        <end position="401"/>
    </location>
</feature>
<feature type="compositionally biased region" description="Basic and acidic residues" evidence="1">
    <location>
        <begin position="8"/>
        <end position="19"/>
    </location>
</feature>
<feature type="compositionally biased region" description="Low complexity" evidence="1">
    <location>
        <begin position="357"/>
        <end position="371"/>
    </location>
</feature>
<feature type="compositionally biased region" description="Polar residues" evidence="1">
    <location>
        <begin position="488"/>
        <end position="502"/>
    </location>
</feature>
<dbReference type="eggNOG" id="ENOG502ST6K">
    <property type="taxonomic scope" value="Eukaryota"/>
</dbReference>
<comment type="caution">
    <text evidence="2">The sequence shown here is derived from an EMBL/GenBank/DDBJ whole genome shotgun (WGS) entry which is preliminary data.</text>
</comment>
<evidence type="ECO:0000313" key="3">
    <source>
        <dbReference type="Proteomes" id="UP000266841"/>
    </source>
</evidence>
<feature type="region of interest" description="Disordered" evidence="1">
    <location>
        <begin position="347"/>
        <end position="579"/>
    </location>
</feature>
<feature type="compositionally biased region" description="Low complexity" evidence="1">
    <location>
        <begin position="409"/>
        <end position="427"/>
    </location>
</feature>
<dbReference type="Proteomes" id="UP000266841">
    <property type="component" value="Unassembled WGS sequence"/>
</dbReference>
<feature type="region of interest" description="Disordered" evidence="1">
    <location>
        <begin position="638"/>
        <end position="679"/>
    </location>
</feature>
<dbReference type="OrthoDB" id="49625at2759"/>
<proteinExistence type="predicted"/>
<feature type="compositionally biased region" description="Low complexity" evidence="1">
    <location>
        <begin position="36"/>
        <end position="57"/>
    </location>
</feature>
<dbReference type="AlphaFoldDB" id="K0R3Z8"/>
<feature type="compositionally biased region" description="Basic and acidic residues" evidence="1">
    <location>
        <begin position="548"/>
        <end position="563"/>
    </location>
</feature>
<gene>
    <name evidence="2" type="ORF">THAOC_35039</name>
</gene>
<feature type="region of interest" description="Disordered" evidence="1">
    <location>
        <begin position="748"/>
        <end position="866"/>
    </location>
</feature>
<feature type="compositionally biased region" description="Low complexity" evidence="1">
    <location>
        <begin position="461"/>
        <end position="472"/>
    </location>
</feature>
<feature type="compositionally biased region" description="Basic and acidic residues" evidence="1">
    <location>
        <begin position="520"/>
        <end position="538"/>
    </location>
</feature>
<evidence type="ECO:0000256" key="1">
    <source>
        <dbReference type="SAM" id="MobiDB-lite"/>
    </source>
</evidence>
<feature type="region of interest" description="Disordered" evidence="1">
    <location>
        <begin position="148"/>
        <end position="217"/>
    </location>
</feature>
<dbReference type="EMBL" id="AGNL01047834">
    <property type="protein sequence ID" value="EJK46299.1"/>
    <property type="molecule type" value="Genomic_DNA"/>
</dbReference>
<feature type="compositionally biased region" description="Polar residues" evidence="1">
    <location>
        <begin position="428"/>
        <end position="456"/>
    </location>
</feature>
<name>K0R3Z8_THAOC</name>
<feature type="compositionally biased region" description="Low complexity" evidence="1">
    <location>
        <begin position="564"/>
        <end position="573"/>
    </location>
</feature>
<feature type="compositionally biased region" description="Polar residues" evidence="1">
    <location>
        <begin position="640"/>
        <end position="664"/>
    </location>
</feature>
<protein>
    <submittedName>
        <fullName evidence="2">Uncharacterized protein</fullName>
    </submittedName>
</protein>
<keyword evidence="3" id="KW-1185">Reference proteome</keyword>
<reference evidence="2 3" key="1">
    <citation type="journal article" date="2012" name="Genome Biol.">
        <title>Genome and low-iron response of an oceanic diatom adapted to chronic iron limitation.</title>
        <authorList>
            <person name="Lommer M."/>
            <person name="Specht M."/>
            <person name="Roy A.S."/>
            <person name="Kraemer L."/>
            <person name="Andreson R."/>
            <person name="Gutowska M.A."/>
            <person name="Wolf J."/>
            <person name="Bergner S.V."/>
            <person name="Schilhabel M.B."/>
            <person name="Klostermeier U.C."/>
            <person name="Beiko R.G."/>
            <person name="Rosenstiel P."/>
            <person name="Hippler M."/>
            <person name="Laroche J."/>
        </authorList>
    </citation>
    <scope>NUCLEOTIDE SEQUENCE [LARGE SCALE GENOMIC DNA]</scope>
    <source>
        <strain evidence="2 3">CCMP1005</strain>
    </source>
</reference>
<feature type="compositionally biased region" description="Basic and acidic residues" evidence="1">
    <location>
        <begin position="814"/>
        <end position="831"/>
    </location>
</feature>
<feature type="compositionally biased region" description="Basic and acidic residues" evidence="1">
    <location>
        <begin position="148"/>
        <end position="162"/>
    </location>
</feature>
<dbReference type="OMA" id="YDHKRVI"/>